<dbReference type="PANTHER" id="PTHR13041">
    <property type="entry name" value="JTB PROTEIN-RELATED"/>
    <property type="match status" value="1"/>
</dbReference>
<proteinExistence type="predicted"/>
<feature type="transmembrane region" description="Helical" evidence="1">
    <location>
        <begin position="121"/>
        <end position="141"/>
    </location>
</feature>
<dbReference type="InterPro" id="IPR008657">
    <property type="entry name" value="JTB"/>
</dbReference>
<feature type="transmembrane region" description="Helical" evidence="1">
    <location>
        <begin position="12"/>
        <end position="30"/>
    </location>
</feature>
<dbReference type="GO" id="GO:0005737">
    <property type="term" value="C:cytoplasm"/>
    <property type="evidence" value="ECO:0007669"/>
    <property type="project" value="TreeGrafter"/>
</dbReference>
<organism evidence="2 3">
    <name type="scientific">Adineta steineri</name>
    <dbReference type="NCBI Taxonomy" id="433720"/>
    <lineage>
        <taxon>Eukaryota</taxon>
        <taxon>Metazoa</taxon>
        <taxon>Spiralia</taxon>
        <taxon>Gnathifera</taxon>
        <taxon>Rotifera</taxon>
        <taxon>Eurotatoria</taxon>
        <taxon>Bdelloidea</taxon>
        <taxon>Adinetida</taxon>
        <taxon>Adinetidae</taxon>
        <taxon>Adineta</taxon>
    </lineage>
</organism>
<evidence type="ECO:0000313" key="3">
    <source>
        <dbReference type="Proteomes" id="UP000663844"/>
    </source>
</evidence>
<keyword evidence="1" id="KW-0812">Transmembrane</keyword>
<dbReference type="GO" id="GO:0005819">
    <property type="term" value="C:spindle"/>
    <property type="evidence" value="ECO:0007669"/>
    <property type="project" value="TreeGrafter"/>
</dbReference>
<keyword evidence="1" id="KW-0472">Membrane</keyword>
<name>A0A819SGZ6_9BILA</name>
<accession>A0A819SGZ6</accession>
<dbReference type="GO" id="GO:0005813">
    <property type="term" value="C:centrosome"/>
    <property type="evidence" value="ECO:0007669"/>
    <property type="project" value="TreeGrafter"/>
</dbReference>
<gene>
    <name evidence="2" type="ORF">OXD698_LOCUS33036</name>
</gene>
<dbReference type="PANTHER" id="PTHR13041:SF3">
    <property type="entry name" value="PROTEIN JTB"/>
    <property type="match status" value="1"/>
</dbReference>
<comment type="caution">
    <text evidence="2">The sequence shown here is derived from an EMBL/GenBank/DDBJ whole genome shotgun (WGS) entry which is preliminary data.</text>
</comment>
<reference evidence="2" key="1">
    <citation type="submission" date="2021-02" db="EMBL/GenBank/DDBJ databases">
        <authorList>
            <person name="Nowell W R."/>
        </authorList>
    </citation>
    <scope>NUCLEOTIDE SEQUENCE</scope>
</reference>
<keyword evidence="1" id="KW-1133">Transmembrane helix</keyword>
<protein>
    <recommendedName>
        <fullName evidence="4">Protein JTB</fullName>
    </recommendedName>
</protein>
<evidence type="ECO:0000256" key="1">
    <source>
        <dbReference type="SAM" id="Phobius"/>
    </source>
</evidence>
<dbReference type="GO" id="GO:0016020">
    <property type="term" value="C:membrane"/>
    <property type="evidence" value="ECO:0007669"/>
    <property type="project" value="InterPro"/>
</dbReference>
<dbReference type="EMBL" id="CAJOAZ010004445">
    <property type="protein sequence ID" value="CAF4059546.1"/>
    <property type="molecule type" value="Genomic_DNA"/>
</dbReference>
<dbReference type="AlphaFoldDB" id="A0A819SGZ6"/>
<dbReference type="Pfam" id="PF05439">
    <property type="entry name" value="JTB"/>
    <property type="match status" value="1"/>
</dbReference>
<dbReference type="GO" id="GO:0000281">
    <property type="term" value="P:mitotic cytokinesis"/>
    <property type="evidence" value="ECO:0007669"/>
    <property type="project" value="TreeGrafter"/>
</dbReference>
<dbReference type="GO" id="GO:0030496">
    <property type="term" value="C:midbody"/>
    <property type="evidence" value="ECO:0007669"/>
    <property type="project" value="TreeGrafter"/>
</dbReference>
<dbReference type="Proteomes" id="UP000663844">
    <property type="component" value="Unassembled WGS sequence"/>
</dbReference>
<sequence>MFDFITRRRLIIFLAAILFVTISILFIVHIRSTTISQIIPSFTPTTSPINSTDEEKSTDKCYLNEPFDVLTSCRRCRSYEQRAHATDCLPTGYREFVFCSKSNIKVYRPCAIPIRIQKERFWYFEGIVFIIALLSTTSVYLRQKSLNKQMVEKIKRQIEISEE</sequence>
<evidence type="ECO:0000313" key="2">
    <source>
        <dbReference type="EMBL" id="CAF4059546.1"/>
    </source>
</evidence>
<evidence type="ECO:0008006" key="4">
    <source>
        <dbReference type="Google" id="ProtNLM"/>
    </source>
</evidence>
<dbReference type="Gene3D" id="3.30.720.220">
    <property type="match status" value="1"/>
</dbReference>